<dbReference type="PROSITE" id="PS50088">
    <property type="entry name" value="ANK_REPEAT"/>
    <property type="match status" value="5"/>
</dbReference>
<evidence type="ECO:0000259" key="5">
    <source>
        <dbReference type="Pfam" id="PF24883"/>
    </source>
</evidence>
<dbReference type="SUPFAM" id="SSF48403">
    <property type="entry name" value="Ankyrin repeat"/>
    <property type="match status" value="2"/>
</dbReference>
<evidence type="ECO:0000259" key="4">
    <source>
        <dbReference type="Pfam" id="PF22939"/>
    </source>
</evidence>
<gene>
    <name evidence="6" type="ORF">C1H76_7249</name>
</gene>
<dbReference type="InterPro" id="IPR056884">
    <property type="entry name" value="NPHP3-like_N"/>
</dbReference>
<feature type="region of interest" description="Disordered" evidence="3">
    <location>
        <begin position="979"/>
        <end position="1347"/>
    </location>
</feature>
<feature type="compositionally biased region" description="Basic and acidic residues" evidence="3">
    <location>
        <begin position="1100"/>
        <end position="1114"/>
    </location>
</feature>
<comment type="caution">
    <text evidence="6">The sequence shown here is derived from an EMBL/GenBank/DDBJ whole genome shotgun (WGS) entry which is preliminary data.</text>
</comment>
<dbReference type="Gene3D" id="3.40.50.300">
    <property type="entry name" value="P-loop containing nucleotide triphosphate hydrolases"/>
    <property type="match status" value="1"/>
</dbReference>
<feature type="compositionally biased region" description="Polar residues" evidence="3">
    <location>
        <begin position="1263"/>
        <end position="1286"/>
    </location>
</feature>
<proteinExistence type="predicted"/>
<dbReference type="InterPro" id="IPR054471">
    <property type="entry name" value="GPIID_WHD"/>
</dbReference>
<evidence type="ECO:0000313" key="6">
    <source>
        <dbReference type="EMBL" id="TKX20439.1"/>
    </source>
</evidence>
<dbReference type="Proteomes" id="UP000308133">
    <property type="component" value="Unassembled WGS sequence"/>
</dbReference>
<evidence type="ECO:0000313" key="7">
    <source>
        <dbReference type="Proteomes" id="UP000308133"/>
    </source>
</evidence>
<feature type="compositionally biased region" description="Acidic residues" evidence="3">
    <location>
        <begin position="979"/>
        <end position="1006"/>
    </location>
</feature>
<feature type="compositionally biased region" description="Low complexity" evidence="3">
    <location>
        <begin position="1090"/>
        <end position="1099"/>
    </location>
</feature>
<dbReference type="PANTHER" id="PTHR10039">
    <property type="entry name" value="AMELOGENIN"/>
    <property type="match status" value="1"/>
</dbReference>
<reference evidence="6 7" key="1">
    <citation type="submission" date="2018-02" db="EMBL/GenBank/DDBJ databases">
        <title>Draft genome sequences of Elsinoe sp., causing black scab on jojoba.</title>
        <authorList>
            <person name="Stodart B."/>
            <person name="Jeffress S."/>
            <person name="Ash G."/>
            <person name="Arun Chinnappa K."/>
        </authorList>
    </citation>
    <scope>NUCLEOTIDE SEQUENCE [LARGE SCALE GENOMIC DNA]</scope>
    <source>
        <strain evidence="6 7">Hillstone_2</strain>
    </source>
</reference>
<feature type="repeat" description="ANK" evidence="2">
    <location>
        <begin position="836"/>
        <end position="868"/>
    </location>
</feature>
<evidence type="ECO:0000256" key="3">
    <source>
        <dbReference type="SAM" id="MobiDB-lite"/>
    </source>
</evidence>
<feature type="repeat" description="ANK" evidence="2">
    <location>
        <begin position="869"/>
        <end position="897"/>
    </location>
</feature>
<dbReference type="Pfam" id="PF24883">
    <property type="entry name" value="NPHP3_N"/>
    <property type="match status" value="1"/>
</dbReference>
<feature type="compositionally biased region" description="Low complexity" evidence="3">
    <location>
        <begin position="1122"/>
        <end position="1136"/>
    </location>
</feature>
<keyword evidence="1" id="KW-0677">Repeat</keyword>
<feature type="domain" description="Nephrocystin 3-like N-terminal" evidence="5">
    <location>
        <begin position="84"/>
        <end position="247"/>
    </location>
</feature>
<accession>A0A4U7AR89</accession>
<protein>
    <submittedName>
        <fullName evidence="6">Ankyrin repeat-containing protein 24</fullName>
    </submittedName>
</protein>
<dbReference type="SMART" id="SM00248">
    <property type="entry name" value="ANK"/>
    <property type="match status" value="6"/>
</dbReference>
<dbReference type="PROSITE" id="PS50297">
    <property type="entry name" value="ANK_REP_REGION"/>
    <property type="match status" value="3"/>
</dbReference>
<dbReference type="InterPro" id="IPR002110">
    <property type="entry name" value="Ankyrin_rpt"/>
</dbReference>
<dbReference type="Pfam" id="PF22939">
    <property type="entry name" value="WHD_GPIID"/>
    <property type="match status" value="1"/>
</dbReference>
<feature type="repeat" description="ANK" evidence="2">
    <location>
        <begin position="768"/>
        <end position="800"/>
    </location>
</feature>
<dbReference type="InterPro" id="IPR027417">
    <property type="entry name" value="P-loop_NTPase"/>
</dbReference>
<feature type="domain" description="GPI inositol-deacylase winged helix" evidence="4">
    <location>
        <begin position="390"/>
        <end position="462"/>
    </location>
</feature>
<feature type="compositionally biased region" description="Polar residues" evidence="3">
    <location>
        <begin position="1012"/>
        <end position="1024"/>
    </location>
</feature>
<evidence type="ECO:0000256" key="2">
    <source>
        <dbReference type="PROSITE-ProRule" id="PRU00023"/>
    </source>
</evidence>
<feature type="compositionally biased region" description="Low complexity" evidence="3">
    <location>
        <begin position="1042"/>
        <end position="1054"/>
    </location>
</feature>
<dbReference type="InterPro" id="IPR036770">
    <property type="entry name" value="Ankyrin_rpt-contain_sf"/>
</dbReference>
<dbReference type="SUPFAM" id="SSF52540">
    <property type="entry name" value="P-loop containing nucleoside triphosphate hydrolases"/>
    <property type="match status" value="1"/>
</dbReference>
<dbReference type="Pfam" id="PF12796">
    <property type="entry name" value="Ank_2"/>
    <property type="match status" value="2"/>
</dbReference>
<feature type="repeat" description="ANK" evidence="2">
    <location>
        <begin position="735"/>
        <end position="767"/>
    </location>
</feature>
<evidence type="ECO:0000256" key="1">
    <source>
        <dbReference type="ARBA" id="ARBA00022737"/>
    </source>
</evidence>
<organism evidence="6 7">
    <name type="scientific">Elsinoe australis</name>
    <dbReference type="NCBI Taxonomy" id="40998"/>
    <lineage>
        <taxon>Eukaryota</taxon>
        <taxon>Fungi</taxon>
        <taxon>Dikarya</taxon>
        <taxon>Ascomycota</taxon>
        <taxon>Pezizomycotina</taxon>
        <taxon>Dothideomycetes</taxon>
        <taxon>Dothideomycetidae</taxon>
        <taxon>Myriangiales</taxon>
        <taxon>Elsinoaceae</taxon>
        <taxon>Elsinoe</taxon>
    </lineage>
</organism>
<sequence>MNNIKERANTFHEKANILQGGLNNIAGSAFQGHNSGTINFCQDIAGGFSEKLRQCIQALVSSASDPQDDRQSLLVERHQFTDDICQWILEDETFRQWHGDDLPEHPLIWLCDKPGVGKTALALFISRQLEIIYAGRKDCWILYYFCDGQDERRNSPIAILRGLMYLLFLKSGEDEGLARIIYKEYQYHQNNLFEQHSLGKLWNIFQAMVQASGKSKIFCIIDGVDQCQEKTLGTFLRMLSEYFTPQDHHRRLSTNAGSQNSPALPPLSRLDLPETTVLRTIVLARENPRCIEEVLAPFPRLKVEAELKGFINANVDRVSANCFGDKTPNIQTVDMITQALSTGVDQGYLWVSLATEKLMSMKQSQVKKYIAKLPSTVEDMYYQTLYDIPIRQRPHAATLLKWVALAVRPLSILELTKAVKYSTKTNYTQRSLGKLLALCSGLVRQSDARITLADRSVRDFLSGAQSRLRFSKDLQEFVFDESSGHSHIANTCITYLQDSGTLKKSRRVRIKEGQKLKPEEEAFLLRHPFLEYAVVNWPSHAQKGNLNETCYDEPFFKTDSVRRRLWWESYWISLRQCFAWKWTAPGDFTLLHLAAFFNIVPLARYVEQKGHFRKMLCAEDHQGMRPINWATEKCHQEMVQYLLGHGAFDDKALRQAARTGETTIIAMLLENREKIWRSPELASASQSPALFSNPFSSMKKAALGTLSDVAKKWEQTDEEKTMSPSSHIKGYGESKSETPLHIAATYGHSEAVDAFLDAGEEIDKRTDGGWTALHNAAWFGRVAVVNRLISAKADPIAITNEKLTPLHCAIKNSQLEVVQTLLAKKDVVDIEARDQYSMRPLHMACKSGNIAVIELLLKHGADIESVMPPGWTPLLWACSAGQYNVAELLLNRGADADYKWIRYSTEAGRKIEIGAISLAKTYRHEGLARLVKNFGAADADRMASEDAQALLPAEKDKEEYTVPHVPADVIVAEEEEPGALVDEEESAGDVDSDGESDAGNEVDEEDSRSRKPSTSAAANSTEPSAQGIISPHGLGIYEADSTEFQSTSTTETSQHLLGTSAAKHTQDSMKTTHGLESGSNHNEVPPQPGTPGSSVSSPSIEEKVLIETAKDVSKSRWSSGTSRAFGSFGSRLSSFSPNLALSRHASEDSSLGPRSEQQSPELVVGSDEPEEAIAKERAQSEAGLFGRLNPRGRVTRKPVTTEEDGAESHTPRDTPMTSPTPELTAYAPVPATNHDKDLESVIVTPPAESTPRSGRFDRMSFPSGRSETSRSASRGASPDLTQAAQSEDTRRRVSPSPVRGGQEVTSAAEEIRKEGSDQGSGARDVPVQGSGSITRGFDVKWGLRRKK</sequence>
<dbReference type="Gene3D" id="1.25.40.20">
    <property type="entry name" value="Ankyrin repeat-containing domain"/>
    <property type="match status" value="3"/>
</dbReference>
<dbReference type="EMBL" id="PTQR01000088">
    <property type="protein sequence ID" value="TKX20439.1"/>
    <property type="molecule type" value="Genomic_DNA"/>
</dbReference>
<feature type="region of interest" description="Disordered" evidence="3">
    <location>
        <begin position="714"/>
        <end position="733"/>
    </location>
</feature>
<name>A0A4U7AR89_9PEZI</name>
<feature type="repeat" description="ANK" evidence="2">
    <location>
        <begin position="801"/>
        <end position="833"/>
    </location>
</feature>
<keyword evidence="2" id="KW-0040">ANK repeat</keyword>
<dbReference type="PRINTS" id="PR01415">
    <property type="entry name" value="ANKYRIN"/>
</dbReference>